<keyword evidence="1" id="KW-1133">Transmembrane helix</keyword>
<reference evidence="2 3" key="1">
    <citation type="submission" date="2016-10" db="EMBL/GenBank/DDBJ databases">
        <title>Description of Gloeomargarita lithophora gen. nov., sp. nov., a thylakoid-bearing basal-branching cyanobacterium with intracellular carbonates, and proposal for Gloeomargaritales ord. nov.</title>
        <authorList>
            <person name="Moreira D."/>
            <person name="Tavera R."/>
            <person name="Benzerara K."/>
            <person name="Skouri-Panet F."/>
            <person name="Couradeau E."/>
            <person name="Gerard E."/>
            <person name="Loussert C."/>
            <person name="Novelo E."/>
            <person name="Zivanovic Y."/>
            <person name="Lopez-Garcia P."/>
        </authorList>
    </citation>
    <scope>NUCLEOTIDE SEQUENCE [LARGE SCALE GENOMIC DNA]</scope>
    <source>
        <strain evidence="2 3">D10</strain>
    </source>
</reference>
<dbReference type="EMBL" id="CP017675">
    <property type="protein sequence ID" value="APB33659.1"/>
    <property type="molecule type" value="Genomic_DNA"/>
</dbReference>
<proteinExistence type="predicted"/>
<keyword evidence="3" id="KW-1185">Reference proteome</keyword>
<evidence type="ECO:0000313" key="3">
    <source>
        <dbReference type="Proteomes" id="UP000180235"/>
    </source>
</evidence>
<keyword evidence="1" id="KW-0472">Membrane</keyword>
<evidence type="ECO:0000256" key="1">
    <source>
        <dbReference type="SAM" id="Phobius"/>
    </source>
</evidence>
<dbReference type="KEGG" id="glt:GlitD10_1338"/>
<dbReference type="AlphaFoldDB" id="A0A1J0ACL4"/>
<keyword evidence="1" id="KW-0812">Transmembrane</keyword>
<evidence type="ECO:0000313" key="2">
    <source>
        <dbReference type="EMBL" id="APB33659.1"/>
    </source>
</evidence>
<protein>
    <submittedName>
        <fullName evidence="2">Uncharacterized protein</fullName>
    </submittedName>
</protein>
<feature type="transmembrane region" description="Helical" evidence="1">
    <location>
        <begin position="6"/>
        <end position="22"/>
    </location>
</feature>
<sequence>MTALNSSVTELFIILMFMIILLRTRFLNLHTGDVYAVIAYAWNYRQSLDILPVSIQQLSRLKDIGKRLRVNE</sequence>
<name>A0A1J0ACL4_9CYAN</name>
<gene>
    <name evidence="2" type="ORF">GlitD10_1338</name>
</gene>
<accession>A0A1J0ACL4</accession>
<organism evidence="2 3">
    <name type="scientific">Gloeomargarita lithophora Alchichica-D10</name>
    <dbReference type="NCBI Taxonomy" id="1188229"/>
    <lineage>
        <taxon>Bacteria</taxon>
        <taxon>Bacillati</taxon>
        <taxon>Cyanobacteriota</taxon>
        <taxon>Cyanophyceae</taxon>
        <taxon>Gloeomargaritales</taxon>
        <taxon>Gloeomargaritaceae</taxon>
        <taxon>Gloeomargarita</taxon>
    </lineage>
</organism>
<dbReference type="Proteomes" id="UP000180235">
    <property type="component" value="Chromosome"/>
</dbReference>